<name>A0AAU7W7A8_9MICO</name>
<accession>A0AAU7W7A8</accession>
<proteinExistence type="predicted"/>
<reference evidence="1" key="1">
    <citation type="submission" date="2024-05" db="EMBL/GenBank/DDBJ databases">
        <authorList>
            <person name="Yu L."/>
        </authorList>
    </citation>
    <scope>NUCLEOTIDE SEQUENCE</scope>
    <source>
        <strain evidence="1">G08B096</strain>
    </source>
</reference>
<organism evidence="1">
    <name type="scientific">Agromyces sp. G08B096</name>
    <dbReference type="NCBI Taxonomy" id="3156399"/>
    <lineage>
        <taxon>Bacteria</taxon>
        <taxon>Bacillati</taxon>
        <taxon>Actinomycetota</taxon>
        <taxon>Actinomycetes</taxon>
        <taxon>Micrococcales</taxon>
        <taxon>Microbacteriaceae</taxon>
        <taxon>Agromyces</taxon>
    </lineage>
</organism>
<dbReference type="RefSeq" id="WP_350347598.1">
    <property type="nucleotide sequence ID" value="NZ_CP158374.1"/>
</dbReference>
<gene>
    <name evidence="1" type="ORF">ABIQ69_13280</name>
</gene>
<sequence>MYVTEQHFPWLRREYEAELARDLERRRVLAERIAEERDASDGRTDASRARGIRQLLPTRLAAWRRAHALPA</sequence>
<protein>
    <submittedName>
        <fullName evidence="1">Uncharacterized protein</fullName>
    </submittedName>
</protein>
<dbReference type="AlphaFoldDB" id="A0AAU7W7A8"/>
<dbReference type="EMBL" id="CP158374">
    <property type="protein sequence ID" value="XBX81576.1"/>
    <property type="molecule type" value="Genomic_DNA"/>
</dbReference>
<evidence type="ECO:0000313" key="1">
    <source>
        <dbReference type="EMBL" id="XBX81576.1"/>
    </source>
</evidence>